<dbReference type="InParanoid" id="K0KW90"/>
<comment type="subcellular location">
    <subcellularLocation>
        <location evidence="11">Endoplasmic reticulum membrane</location>
        <topology evidence="11">Single-pass membrane protein</topology>
    </subcellularLocation>
    <subcellularLocation>
        <location evidence="1">Endoplasmic reticulum membrane</location>
        <topology evidence="1">Single-pass type III membrane protein</topology>
    </subcellularLocation>
</comment>
<dbReference type="InterPro" id="IPR013233">
    <property type="entry name" value="PIG-X/PBN1"/>
</dbReference>
<keyword evidence="7 11" id="KW-0256">Endoplasmic reticulum</keyword>
<keyword evidence="10" id="KW-0325">Glycoprotein</keyword>
<dbReference type="GO" id="GO:0000030">
    <property type="term" value="F:mannosyltransferase activity"/>
    <property type="evidence" value="ECO:0007669"/>
    <property type="project" value="TreeGrafter"/>
</dbReference>
<comment type="caution">
    <text evidence="12">The sequence shown here is derived from an EMBL/GenBank/DDBJ whole genome shotgun (WGS) entry which is preliminary data.</text>
</comment>
<dbReference type="GO" id="GO:0005789">
    <property type="term" value="C:endoplasmic reticulum membrane"/>
    <property type="evidence" value="ECO:0007669"/>
    <property type="project" value="UniProtKB-SubCell"/>
</dbReference>
<evidence type="ECO:0000256" key="11">
    <source>
        <dbReference type="RuleBase" id="RU366056"/>
    </source>
</evidence>
<proteinExistence type="inferred from homology"/>
<evidence type="ECO:0000256" key="6">
    <source>
        <dbReference type="ARBA" id="ARBA00022692"/>
    </source>
</evidence>
<comment type="function">
    <text evidence="11">Required for proper folding and/or the stability of a subset of proteins in the endoplasmic reticulum. Component of glycosylphosphatidylinositol-mannosyltransferase 1 which transfers the first of the 4 mannoses in the GPI-anchor precursors during GPI-anchor biosynthesis. Probably acts by stabilizing the mannosyltransferase GPI14.</text>
</comment>
<dbReference type="FunCoup" id="K0KW90">
    <property type="interactions" value="49"/>
</dbReference>
<evidence type="ECO:0000256" key="1">
    <source>
        <dbReference type="ARBA" id="ARBA00004643"/>
    </source>
</evidence>
<evidence type="ECO:0000256" key="2">
    <source>
        <dbReference type="ARBA" id="ARBA00004687"/>
    </source>
</evidence>
<keyword evidence="13" id="KW-1185">Reference proteome</keyword>
<keyword evidence="9 11" id="KW-0472">Membrane</keyword>
<comment type="pathway">
    <text evidence="2 11">Glycolipid biosynthesis; glycosylphosphatidylinositol-anchor biosynthesis.</text>
</comment>
<dbReference type="GO" id="GO:0006506">
    <property type="term" value="P:GPI anchor biosynthetic process"/>
    <property type="evidence" value="ECO:0007669"/>
    <property type="project" value="UniProtKB-UniPathway"/>
</dbReference>
<accession>K0KW90</accession>
<dbReference type="EMBL" id="CAIF01000195">
    <property type="protein sequence ID" value="CCH45413.1"/>
    <property type="molecule type" value="Genomic_DNA"/>
</dbReference>
<evidence type="ECO:0000313" key="13">
    <source>
        <dbReference type="Proteomes" id="UP000009328"/>
    </source>
</evidence>
<evidence type="ECO:0000256" key="7">
    <source>
        <dbReference type="ARBA" id="ARBA00022824"/>
    </source>
</evidence>
<dbReference type="GO" id="GO:1990529">
    <property type="term" value="C:glycosylphosphatidylinositol-mannosyltransferase I complex"/>
    <property type="evidence" value="ECO:0007669"/>
    <property type="project" value="TreeGrafter"/>
</dbReference>
<keyword evidence="6 11" id="KW-0812">Transmembrane</keyword>
<dbReference type="PANTHER" id="PTHR28533:SF1">
    <property type="entry name" value="PROTEIN PBN1"/>
    <property type="match status" value="1"/>
</dbReference>
<gene>
    <name evidence="12" type="ORF">BN7_4995</name>
</gene>
<dbReference type="STRING" id="1206466.K0KW90"/>
<evidence type="ECO:0000256" key="3">
    <source>
        <dbReference type="ARBA" id="ARBA00010345"/>
    </source>
</evidence>
<keyword evidence="5 11" id="KW-0337">GPI-anchor biosynthesis</keyword>
<name>K0KW90_WICCF</name>
<dbReference type="HOGENOM" id="CLU_044602_0_0_1"/>
<dbReference type="InterPro" id="IPR042322">
    <property type="entry name" value="Pbn1"/>
</dbReference>
<evidence type="ECO:0000256" key="9">
    <source>
        <dbReference type="ARBA" id="ARBA00023136"/>
    </source>
</evidence>
<sequence length="471" mass="54200">MKQRITLLSNVIDQDSIDTNGLEFTENSISIPNSIWYQRQDRLTLDPSDISPQLSKLLSNYDQFKFTLKSSNLESSSIFQNFHPNGLTLQLLPKSPYGLNESLDQWGNYLSTNFNPKGSKFNHENFVLTATSLTYHKSSSELELNSTIITQFLETFNNELDIIDQIQDLEISYDSSNPILKIQWISIPSTNSITTINKSQFQKEIAILKPQSQDLEDLELSGLRTILSPINENYLPPTKTLIYLKPRHKFIPSSNTSISLSEPIGLHPVIKFQYIPPSVDQDHCKLYISTLLPSHLFFDKYQFNSNSLQLLGHWGESDLELPLWKIKKFGSLQLFEIKNHTNDLELIYHSRYLDPFTNPIVQFNKPDFFYACDSLILSDPEHVELNPFDDSLLGIDSFFTKDTVFYHLDHDSNQDLQINIPNLSILDYLKTQLITLFIVLIGTGWLLYKIFNTGSSKTNKKAKKINIKKKK</sequence>
<reference evidence="12 13" key="1">
    <citation type="journal article" date="2012" name="Eukaryot. Cell">
        <title>Draft genome sequence of Wickerhamomyces ciferrii NRRL Y-1031 F-60-10.</title>
        <authorList>
            <person name="Schneider J."/>
            <person name="Andrea H."/>
            <person name="Blom J."/>
            <person name="Jaenicke S."/>
            <person name="Ruckert C."/>
            <person name="Schorsch C."/>
            <person name="Szczepanowski R."/>
            <person name="Farwick M."/>
            <person name="Goesmann A."/>
            <person name="Puhler A."/>
            <person name="Schaffer S."/>
            <person name="Tauch A."/>
            <person name="Kohler T."/>
            <person name="Brinkrolf K."/>
        </authorList>
    </citation>
    <scope>NUCLEOTIDE SEQUENCE [LARGE SCALE GENOMIC DNA]</scope>
    <source>
        <strain evidence="13">ATCC 14091 / BCRC 22168 / CBS 111 / JCM 3599 / NBRC 0793 / NRRL Y-1031 F-60-10</strain>
    </source>
</reference>
<dbReference type="Pfam" id="PF08320">
    <property type="entry name" value="PIG-X"/>
    <property type="match status" value="1"/>
</dbReference>
<comment type="similarity">
    <text evidence="3 11">Belongs to the PIGX family.</text>
</comment>
<feature type="transmembrane region" description="Helical" evidence="11">
    <location>
        <begin position="433"/>
        <end position="451"/>
    </location>
</feature>
<organism evidence="12 13">
    <name type="scientific">Wickerhamomyces ciferrii (strain ATCC 14091 / BCRC 22168 / CBS 111 / JCM 3599 / NBRC 0793 / NRRL Y-1031 F-60-10)</name>
    <name type="common">Yeast</name>
    <name type="synonym">Pichia ciferrii</name>
    <dbReference type="NCBI Taxonomy" id="1206466"/>
    <lineage>
        <taxon>Eukaryota</taxon>
        <taxon>Fungi</taxon>
        <taxon>Dikarya</taxon>
        <taxon>Ascomycota</taxon>
        <taxon>Saccharomycotina</taxon>
        <taxon>Saccharomycetes</taxon>
        <taxon>Phaffomycetales</taxon>
        <taxon>Wickerhamomycetaceae</taxon>
        <taxon>Wickerhamomyces</taxon>
    </lineage>
</organism>
<dbReference type="PANTHER" id="PTHR28533">
    <property type="entry name" value="PROTEIN PBN1"/>
    <property type="match status" value="1"/>
</dbReference>
<dbReference type="AlphaFoldDB" id="K0KW90"/>
<evidence type="ECO:0000256" key="5">
    <source>
        <dbReference type="ARBA" id="ARBA00022502"/>
    </source>
</evidence>
<evidence type="ECO:0000313" key="12">
    <source>
        <dbReference type="EMBL" id="CCH45413.1"/>
    </source>
</evidence>
<dbReference type="SMART" id="SM00780">
    <property type="entry name" value="PIG-X"/>
    <property type="match status" value="1"/>
</dbReference>
<keyword evidence="8 11" id="KW-1133">Transmembrane helix</keyword>
<evidence type="ECO:0000256" key="4">
    <source>
        <dbReference type="ARBA" id="ARBA00020410"/>
    </source>
</evidence>
<dbReference type="Proteomes" id="UP000009328">
    <property type="component" value="Unassembled WGS sequence"/>
</dbReference>
<evidence type="ECO:0000256" key="10">
    <source>
        <dbReference type="ARBA" id="ARBA00023180"/>
    </source>
</evidence>
<protein>
    <recommendedName>
        <fullName evidence="4 11">Protein PBN1</fullName>
    </recommendedName>
</protein>
<dbReference type="eggNOG" id="ENOG502QS8N">
    <property type="taxonomic scope" value="Eukaryota"/>
</dbReference>
<evidence type="ECO:0000256" key="8">
    <source>
        <dbReference type="ARBA" id="ARBA00022989"/>
    </source>
</evidence>
<dbReference type="UniPathway" id="UPA00196"/>